<feature type="region of interest" description="Disordered" evidence="1">
    <location>
        <begin position="1"/>
        <end position="33"/>
    </location>
</feature>
<dbReference type="Pfam" id="PF00566">
    <property type="entry name" value="RabGAP-TBC"/>
    <property type="match status" value="1"/>
</dbReference>
<evidence type="ECO:0000256" key="1">
    <source>
        <dbReference type="SAM" id="MobiDB-lite"/>
    </source>
</evidence>
<comment type="caution">
    <text evidence="3">The sequence shown here is derived from an EMBL/GenBank/DDBJ whole genome shotgun (WGS) entry which is preliminary data.</text>
</comment>
<keyword evidence="4" id="KW-1185">Reference proteome</keyword>
<dbReference type="GO" id="GO:0005096">
    <property type="term" value="F:GTPase activator activity"/>
    <property type="evidence" value="ECO:0000318"/>
    <property type="project" value="GO_Central"/>
</dbReference>
<dbReference type="InterPro" id="IPR000195">
    <property type="entry name" value="Rab-GAP-TBC_dom"/>
</dbReference>
<dbReference type="InterPro" id="IPR035969">
    <property type="entry name" value="Rab-GAP_TBC_sf"/>
</dbReference>
<reference evidence="4" key="1">
    <citation type="journal article" date="2016" name="Nature">
        <title>The genome of the seagrass Zostera marina reveals angiosperm adaptation to the sea.</title>
        <authorList>
            <person name="Olsen J.L."/>
            <person name="Rouze P."/>
            <person name="Verhelst B."/>
            <person name="Lin Y.-C."/>
            <person name="Bayer T."/>
            <person name="Collen J."/>
            <person name="Dattolo E."/>
            <person name="De Paoli E."/>
            <person name="Dittami S."/>
            <person name="Maumus F."/>
            <person name="Michel G."/>
            <person name="Kersting A."/>
            <person name="Lauritano C."/>
            <person name="Lohaus R."/>
            <person name="Toepel M."/>
            <person name="Tonon T."/>
            <person name="Vanneste K."/>
            <person name="Amirebrahimi M."/>
            <person name="Brakel J."/>
            <person name="Bostroem C."/>
            <person name="Chovatia M."/>
            <person name="Grimwood J."/>
            <person name="Jenkins J.W."/>
            <person name="Jueterbock A."/>
            <person name="Mraz A."/>
            <person name="Stam W.T."/>
            <person name="Tice H."/>
            <person name="Bornberg-Bauer E."/>
            <person name="Green P.J."/>
            <person name="Pearson G.A."/>
            <person name="Procaccini G."/>
            <person name="Duarte C.M."/>
            <person name="Schmutz J."/>
            <person name="Reusch T.B.H."/>
            <person name="Van de Peer Y."/>
        </authorList>
    </citation>
    <scope>NUCLEOTIDE SEQUENCE [LARGE SCALE GENOMIC DNA]</scope>
    <source>
        <strain evidence="4">cv. Finnish</strain>
    </source>
</reference>
<feature type="region of interest" description="Disordered" evidence="1">
    <location>
        <begin position="150"/>
        <end position="173"/>
    </location>
</feature>
<dbReference type="SMART" id="SM00164">
    <property type="entry name" value="TBC"/>
    <property type="match status" value="1"/>
</dbReference>
<dbReference type="Proteomes" id="UP000036987">
    <property type="component" value="Unassembled WGS sequence"/>
</dbReference>
<organism evidence="3 4">
    <name type="scientific">Zostera marina</name>
    <name type="common">Eelgrass</name>
    <dbReference type="NCBI Taxonomy" id="29655"/>
    <lineage>
        <taxon>Eukaryota</taxon>
        <taxon>Viridiplantae</taxon>
        <taxon>Streptophyta</taxon>
        <taxon>Embryophyta</taxon>
        <taxon>Tracheophyta</taxon>
        <taxon>Spermatophyta</taxon>
        <taxon>Magnoliopsida</taxon>
        <taxon>Liliopsida</taxon>
        <taxon>Zosteraceae</taxon>
        <taxon>Zostera</taxon>
    </lineage>
</organism>
<proteinExistence type="predicted"/>
<dbReference type="STRING" id="29655.A0A0K9NNL5"/>
<evidence type="ECO:0000313" key="3">
    <source>
        <dbReference type="EMBL" id="KMZ58374.1"/>
    </source>
</evidence>
<dbReference type="OMA" id="GNLMEGM"/>
<gene>
    <name evidence="3" type="ORF">ZOSMA_77G00330</name>
</gene>
<name>A0A0K9NNL5_ZOSMR</name>
<dbReference type="PROSITE" id="PS50086">
    <property type="entry name" value="TBC_RABGAP"/>
    <property type="match status" value="1"/>
</dbReference>
<dbReference type="EMBL" id="LFYR01001945">
    <property type="protein sequence ID" value="KMZ58374.1"/>
    <property type="molecule type" value="Genomic_DNA"/>
</dbReference>
<dbReference type="PANTHER" id="PTHR22957:SF688">
    <property type="entry name" value="RAB GTPASE-ACTIVATING PROTEIN 22"/>
    <property type="match status" value="1"/>
</dbReference>
<dbReference type="AlphaFoldDB" id="A0A0K9NNL5"/>
<evidence type="ECO:0000313" key="4">
    <source>
        <dbReference type="Proteomes" id="UP000036987"/>
    </source>
</evidence>
<accession>A0A0K9NNL5</accession>
<feature type="domain" description="Rab-GAP TBC" evidence="2">
    <location>
        <begin position="101"/>
        <end position="460"/>
    </location>
</feature>
<dbReference type="SUPFAM" id="SSF47923">
    <property type="entry name" value="Ypt/Rab-GAP domain of gyp1p"/>
    <property type="match status" value="2"/>
</dbReference>
<evidence type="ECO:0000259" key="2">
    <source>
        <dbReference type="PROSITE" id="PS50086"/>
    </source>
</evidence>
<sequence>MKALCRSHTATAASSSTSTAAEPSSSTISSSPPVSSWIPLRYLLIIASSTHDSDRSSLKSPWSRRKRKHALSQHQWKNLFTPDGKFLDGGVKFLKKVRRGGVDPRIREEVWPFLLAVYDLNSSEADRHAVKSKKRKEYKKLRRQCRQLLKPTDDNSMELKEVSGDRSNEKPHSINKFKSLYSDDILLSSRRSLDEESDYDVNQPLLCNLYDDDEYEEGDEDEESDTTCVNVTSDSDCSFEELESDKLPSLMEMRDEIGMQYDGIVSLEVNSSYVYQTPEDFGKWQRIIRLDALRASSEWVVYSPKQAAVSEDCARKHADFVGLKDYENLESYRLYHAARLVAILESYALYDRETGYCQGMSDLLSPILAVMEKDHEAFWCFAGFMRKARHNFRRDEVGIQRQLKIVSKIIKTKDAQLYKHLENLQAEDCFFVYRMVLVLFRRELSFEQTVCLWEVMWADQSAIRARIGKSSWRKSRMKAPPSDDLLLYAVAACVLKRRKQIIEKYNSMEDIVKECNNMAGHLDVWKLLDDAHDLIVFFHDKVS</sequence>
<dbReference type="PANTHER" id="PTHR22957">
    <property type="entry name" value="TBC1 DOMAIN FAMILY MEMBER GTPASE-ACTIVATING PROTEIN"/>
    <property type="match status" value="1"/>
</dbReference>
<dbReference type="Gene3D" id="1.10.8.270">
    <property type="entry name" value="putative rabgap domain of human tbc1 domain family member 14 like domains"/>
    <property type="match status" value="1"/>
</dbReference>
<feature type="compositionally biased region" description="Low complexity" evidence="1">
    <location>
        <begin position="7"/>
        <end position="33"/>
    </location>
</feature>
<dbReference type="OrthoDB" id="10264062at2759"/>
<feature type="compositionally biased region" description="Basic and acidic residues" evidence="1">
    <location>
        <begin position="151"/>
        <end position="172"/>
    </location>
</feature>
<protein>
    <submittedName>
        <fullName evidence="3">GTPase activating-like protein</fullName>
    </submittedName>
</protein>
<dbReference type="FunFam" id="1.10.8.270:FF:000022">
    <property type="entry name" value="Ypt/Rab-GAP domain of gyp1p superfamily protein"/>
    <property type="match status" value="1"/>
</dbReference>
<dbReference type="Gene3D" id="1.10.472.80">
    <property type="entry name" value="Ypt/Rab-GAP domain of gyp1p, domain 3"/>
    <property type="match status" value="1"/>
</dbReference>